<dbReference type="InterPro" id="IPR027385">
    <property type="entry name" value="Beta-barrel_OMP"/>
</dbReference>
<comment type="caution">
    <text evidence="4">The sequence shown here is derived from an EMBL/GenBank/DDBJ whole genome shotgun (WGS) entry which is preliminary data.</text>
</comment>
<dbReference type="EMBL" id="JACHKY010000003">
    <property type="protein sequence ID" value="MBB4798597.1"/>
    <property type="molecule type" value="Genomic_DNA"/>
</dbReference>
<dbReference type="Gene3D" id="2.40.160.20">
    <property type="match status" value="1"/>
</dbReference>
<dbReference type="RefSeq" id="WP_184270189.1">
    <property type="nucleotide sequence ID" value="NZ_JACHKY010000003.1"/>
</dbReference>
<sequence length="175" mass="18660">MRNIFLAAAAISAIAAPAFAQSGPDARGYGSLGYTHLEGDSATTGAVTGRLGVNLNRYLALETEASVGVKDDDFTVAGIDGSIKHEWDAAGYVVGKYPVSDKLELFARGGYGHTELKQEFPGANTDVGGDSWNYGVGANYYVDGVNGVRADWTRRDFRDNGGEADAYSVSYIRRF</sequence>
<keyword evidence="5" id="KW-1185">Reference proteome</keyword>
<organism evidence="4 5">
    <name type="scientific">Brevundimonas bullata</name>
    <dbReference type="NCBI Taxonomy" id="13160"/>
    <lineage>
        <taxon>Bacteria</taxon>
        <taxon>Pseudomonadati</taxon>
        <taxon>Pseudomonadota</taxon>
        <taxon>Alphaproteobacteria</taxon>
        <taxon>Caulobacterales</taxon>
        <taxon>Caulobacteraceae</taxon>
        <taxon>Brevundimonas</taxon>
    </lineage>
</organism>
<feature type="signal peptide" evidence="2">
    <location>
        <begin position="1"/>
        <end position="20"/>
    </location>
</feature>
<evidence type="ECO:0000313" key="4">
    <source>
        <dbReference type="EMBL" id="MBB4798597.1"/>
    </source>
</evidence>
<feature type="chain" id="PRO_5030730465" description="Outer membrane protein beta-barrel domain-containing protein" evidence="2">
    <location>
        <begin position="21"/>
        <end position="175"/>
    </location>
</feature>
<dbReference type="SUPFAM" id="SSF56925">
    <property type="entry name" value="OMPA-like"/>
    <property type="match status" value="1"/>
</dbReference>
<dbReference type="Pfam" id="PF13505">
    <property type="entry name" value="OMP_b-brl"/>
    <property type="match status" value="1"/>
</dbReference>
<protein>
    <recommendedName>
        <fullName evidence="3">Outer membrane protein beta-barrel domain-containing protein</fullName>
    </recommendedName>
</protein>
<reference evidence="4 5" key="1">
    <citation type="submission" date="2020-08" db="EMBL/GenBank/DDBJ databases">
        <title>Functional genomics of gut bacteria from endangered species of beetles.</title>
        <authorList>
            <person name="Carlos-Shanley C."/>
        </authorList>
    </citation>
    <scope>NUCLEOTIDE SEQUENCE [LARGE SCALE GENOMIC DNA]</scope>
    <source>
        <strain evidence="4 5">S00123</strain>
    </source>
</reference>
<gene>
    <name evidence="4" type="ORF">HNP32_002341</name>
</gene>
<evidence type="ECO:0000256" key="1">
    <source>
        <dbReference type="ARBA" id="ARBA00022729"/>
    </source>
</evidence>
<dbReference type="Proteomes" id="UP000539957">
    <property type="component" value="Unassembled WGS sequence"/>
</dbReference>
<evidence type="ECO:0000259" key="3">
    <source>
        <dbReference type="Pfam" id="PF13505"/>
    </source>
</evidence>
<evidence type="ECO:0000256" key="2">
    <source>
        <dbReference type="SAM" id="SignalP"/>
    </source>
</evidence>
<dbReference type="AlphaFoldDB" id="A0A7W7IQW5"/>
<feature type="domain" description="Outer membrane protein beta-barrel" evidence="3">
    <location>
        <begin position="7"/>
        <end position="175"/>
    </location>
</feature>
<accession>A0A7W7IQW5</accession>
<dbReference type="InterPro" id="IPR011250">
    <property type="entry name" value="OMP/PagP_B-barrel"/>
</dbReference>
<keyword evidence="1 2" id="KW-0732">Signal</keyword>
<proteinExistence type="predicted"/>
<evidence type="ECO:0000313" key="5">
    <source>
        <dbReference type="Proteomes" id="UP000539957"/>
    </source>
</evidence>
<name>A0A7W7IQW5_9CAUL</name>